<proteinExistence type="predicted"/>
<comment type="caution">
    <text evidence="1">The sequence shown here is derived from an EMBL/GenBank/DDBJ whole genome shotgun (WGS) entry which is preliminary data.</text>
</comment>
<accession>A0AAW1LCM3</accession>
<dbReference type="AlphaFoldDB" id="A0AAW1LCM3"/>
<gene>
    <name evidence="1" type="ORF">QE152_g13924</name>
</gene>
<name>A0AAW1LCM3_POPJA</name>
<protein>
    <submittedName>
        <fullName evidence="1">Uncharacterized protein</fullName>
    </submittedName>
</protein>
<evidence type="ECO:0000313" key="1">
    <source>
        <dbReference type="EMBL" id="KAK9731156.1"/>
    </source>
</evidence>
<sequence>MSLWDAIASTSSSSRHFLSVFSVTERRVVSARSVISKDYKALSRPIKWRALLVMGLRTYPTNYTMPYRKRKATLCSRH</sequence>
<evidence type="ECO:0000313" key="2">
    <source>
        <dbReference type="Proteomes" id="UP001458880"/>
    </source>
</evidence>
<dbReference type="EMBL" id="JASPKY010000137">
    <property type="protein sequence ID" value="KAK9731156.1"/>
    <property type="molecule type" value="Genomic_DNA"/>
</dbReference>
<dbReference type="Proteomes" id="UP001458880">
    <property type="component" value="Unassembled WGS sequence"/>
</dbReference>
<keyword evidence="2" id="KW-1185">Reference proteome</keyword>
<reference evidence="1 2" key="1">
    <citation type="journal article" date="2024" name="BMC Genomics">
        <title>De novo assembly and annotation of Popillia japonica's genome with initial clues to its potential as an invasive pest.</title>
        <authorList>
            <person name="Cucini C."/>
            <person name="Boschi S."/>
            <person name="Funari R."/>
            <person name="Cardaioli E."/>
            <person name="Iannotti N."/>
            <person name="Marturano G."/>
            <person name="Paoli F."/>
            <person name="Bruttini M."/>
            <person name="Carapelli A."/>
            <person name="Frati F."/>
            <person name="Nardi F."/>
        </authorList>
    </citation>
    <scope>NUCLEOTIDE SEQUENCE [LARGE SCALE GENOMIC DNA]</scope>
    <source>
        <strain evidence="1">DMR45628</strain>
    </source>
</reference>
<organism evidence="1 2">
    <name type="scientific">Popillia japonica</name>
    <name type="common">Japanese beetle</name>
    <dbReference type="NCBI Taxonomy" id="7064"/>
    <lineage>
        <taxon>Eukaryota</taxon>
        <taxon>Metazoa</taxon>
        <taxon>Ecdysozoa</taxon>
        <taxon>Arthropoda</taxon>
        <taxon>Hexapoda</taxon>
        <taxon>Insecta</taxon>
        <taxon>Pterygota</taxon>
        <taxon>Neoptera</taxon>
        <taxon>Endopterygota</taxon>
        <taxon>Coleoptera</taxon>
        <taxon>Polyphaga</taxon>
        <taxon>Scarabaeiformia</taxon>
        <taxon>Scarabaeidae</taxon>
        <taxon>Rutelinae</taxon>
        <taxon>Popillia</taxon>
    </lineage>
</organism>